<gene>
    <name evidence="1" type="ORF">DCAF_LOCUS5764</name>
</gene>
<reference evidence="1 2" key="1">
    <citation type="submission" date="2024-01" db="EMBL/GenBank/DDBJ databases">
        <authorList>
            <person name="Waweru B."/>
        </authorList>
    </citation>
    <scope>NUCLEOTIDE SEQUENCE [LARGE SCALE GENOMIC DNA]</scope>
</reference>
<comment type="caution">
    <text evidence="1">The sequence shown here is derived from an EMBL/GenBank/DDBJ whole genome shotgun (WGS) entry which is preliminary data.</text>
</comment>
<evidence type="ECO:0000313" key="2">
    <source>
        <dbReference type="Proteomes" id="UP001314170"/>
    </source>
</evidence>
<dbReference type="AlphaFoldDB" id="A0AAV1R6B3"/>
<sequence length="88" mass="10496">MAGDIEPWLMVFDLNELRKWSVEEVRRVLWWSSELGFVKVSNIEFGEVCFAKREQAVRWLCGSVQSGHLVRDKMMEELWVYEWSLVTN</sequence>
<organism evidence="1 2">
    <name type="scientific">Dovyalis caffra</name>
    <dbReference type="NCBI Taxonomy" id="77055"/>
    <lineage>
        <taxon>Eukaryota</taxon>
        <taxon>Viridiplantae</taxon>
        <taxon>Streptophyta</taxon>
        <taxon>Embryophyta</taxon>
        <taxon>Tracheophyta</taxon>
        <taxon>Spermatophyta</taxon>
        <taxon>Magnoliopsida</taxon>
        <taxon>eudicotyledons</taxon>
        <taxon>Gunneridae</taxon>
        <taxon>Pentapetalae</taxon>
        <taxon>rosids</taxon>
        <taxon>fabids</taxon>
        <taxon>Malpighiales</taxon>
        <taxon>Salicaceae</taxon>
        <taxon>Flacourtieae</taxon>
        <taxon>Dovyalis</taxon>
    </lineage>
</organism>
<dbReference type="EMBL" id="CAWUPB010000892">
    <property type="protein sequence ID" value="CAK7328045.1"/>
    <property type="molecule type" value="Genomic_DNA"/>
</dbReference>
<accession>A0AAV1R6B3</accession>
<evidence type="ECO:0000313" key="1">
    <source>
        <dbReference type="EMBL" id="CAK7328045.1"/>
    </source>
</evidence>
<dbReference type="Proteomes" id="UP001314170">
    <property type="component" value="Unassembled WGS sequence"/>
</dbReference>
<name>A0AAV1R6B3_9ROSI</name>
<proteinExistence type="predicted"/>
<protein>
    <submittedName>
        <fullName evidence="1">Uncharacterized protein</fullName>
    </submittedName>
</protein>
<keyword evidence="2" id="KW-1185">Reference proteome</keyword>